<dbReference type="GO" id="GO:0005634">
    <property type="term" value="C:nucleus"/>
    <property type="evidence" value="ECO:0007669"/>
    <property type="project" value="TreeGrafter"/>
</dbReference>
<dbReference type="GO" id="GO:0007389">
    <property type="term" value="P:pattern specification process"/>
    <property type="evidence" value="ECO:0007669"/>
    <property type="project" value="TreeGrafter"/>
</dbReference>
<gene>
    <name evidence="5 6 7 8 9" type="primary">LOC105047904</name>
</gene>
<protein>
    <submittedName>
        <fullName evidence="5 6">TSL-kinase interacting protein 1</fullName>
    </submittedName>
</protein>
<dbReference type="InterPro" id="IPR055315">
    <property type="entry name" value="Cramped-like"/>
</dbReference>
<organism evidence="4 7">
    <name type="scientific">Elaeis guineensis var. tenera</name>
    <name type="common">Oil palm</name>
    <dbReference type="NCBI Taxonomy" id="51953"/>
    <lineage>
        <taxon>Eukaryota</taxon>
        <taxon>Viridiplantae</taxon>
        <taxon>Streptophyta</taxon>
        <taxon>Embryophyta</taxon>
        <taxon>Tracheophyta</taxon>
        <taxon>Spermatophyta</taxon>
        <taxon>Magnoliopsida</taxon>
        <taxon>Liliopsida</taxon>
        <taxon>Arecaceae</taxon>
        <taxon>Arecoideae</taxon>
        <taxon>Cocoseae</taxon>
        <taxon>Elaeidinae</taxon>
        <taxon>Elaeis</taxon>
    </lineage>
</organism>
<dbReference type="PANTHER" id="PTHR21677:SF1">
    <property type="entry name" value="PROTEIN CRAMPED-LIKE"/>
    <property type="match status" value="1"/>
</dbReference>
<evidence type="ECO:0000313" key="7">
    <source>
        <dbReference type="RefSeq" id="XP_019707227.1"/>
    </source>
</evidence>
<dbReference type="GO" id="GO:0003682">
    <property type="term" value="F:chromatin binding"/>
    <property type="evidence" value="ECO:0007669"/>
    <property type="project" value="InterPro"/>
</dbReference>
<keyword evidence="1" id="KW-0238">DNA-binding</keyword>
<sequence length="495" mass="54008">MKTGGKQCKTTVRAHRKNGLGCTKSVTTKTTKQRRTTTGKKNSPEQPSPLQTKVMQTSLQETGPGNYTLVSKQCLQCREKLKMQLFPIDEVTRKGVEQGQHNPYLELILTTRKKISSVVKHLNVKWGSSKSSSGELMLFPYNAQIDTLASHRRWTIKDSDITAADVYASIGNPAIFRLRYGWFSNSEPTTGGILPTPLHSEDNLQTKEIPPMNITDMKAPQCPVSSMENEPVDTNNSLNQVPGEALVLDKSVQAVDNLGKSDVLSWADDLSNISIGALLSETSPALDVNFCHPLPAQKNSSLQQIPITCDSFDVAIASLVAHHQTTNQSTQVLHSSIWDAEETCHAFPFHKISSSNNDPASSKDALMTTCVGSNSVGVNDVLGTQVGHASAEHVYQEPVTNLQIQTKSDAIPELAAGLQPNAQDNANKELKTSSEPQIEALRNSDFGRVDIYWPESLATLEHVATCSRQMNGGDTLNLGASFETSLDAFQNFSIF</sequence>
<dbReference type="GeneID" id="105047904"/>
<evidence type="ECO:0000256" key="2">
    <source>
        <dbReference type="ARBA" id="ARBA00023242"/>
    </source>
</evidence>
<dbReference type="RefSeq" id="XP_010925333.1">
    <property type="nucleotide sequence ID" value="XM_010927031.3"/>
</dbReference>
<keyword evidence="4" id="KW-1185">Reference proteome</keyword>
<name>A0A6J0PKN2_ELAGV</name>
<evidence type="ECO:0000313" key="6">
    <source>
        <dbReference type="RefSeq" id="XP_010925335.1"/>
    </source>
</evidence>
<accession>A0A6J0PKN2</accession>
<dbReference type="RefSeq" id="XP_019707227.1">
    <property type="nucleotide sequence ID" value="XM_019851668.2"/>
</dbReference>
<evidence type="ECO:0000313" key="9">
    <source>
        <dbReference type="RefSeq" id="XP_029121256.1"/>
    </source>
</evidence>
<dbReference type="RefSeq" id="XP_019707231.1">
    <property type="nucleotide sequence ID" value="XM_019851672.2"/>
</dbReference>
<proteinExistence type="predicted"/>
<dbReference type="PANTHER" id="PTHR21677">
    <property type="entry name" value="CRAMPED PROTEIN"/>
    <property type="match status" value="1"/>
</dbReference>
<feature type="region of interest" description="Disordered" evidence="3">
    <location>
        <begin position="1"/>
        <end position="51"/>
    </location>
</feature>
<evidence type="ECO:0000313" key="4">
    <source>
        <dbReference type="Proteomes" id="UP000504607"/>
    </source>
</evidence>
<dbReference type="AlphaFoldDB" id="A0A6J0PKN2"/>
<evidence type="ECO:0000256" key="3">
    <source>
        <dbReference type="SAM" id="MobiDB-lite"/>
    </source>
</evidence>
<dbReference type="OrthoDB" id="745018at2759"/>
<dbReference type="RefSeq" id="XP_029121256.1">
    <property type="nucleotide sequence ID" value="XM_029265423.1"/>
</dbReference>
<dbReference type="RefSeq" id="XP_073116688.1">
    <property type="nucleotide sequence ID" value="XM_073260587.1"/>
</dbReference>
<keyword evidence="2" id="KW-0539">Nucleus</keyword>
<evidence type="ECO:0000313" key="5">
    <source>
        <dbReference type="RefSeq" id="XP_010925333.1"/>
    </source>
</evidence>
<reference evidence="5 6" key="1">
    <citation type="submission" date="2025-04" db="UniProtKB">
        <authorList>
            <consortium name="RefSeq"/>
        </authorList>
    </citation>
    <scope>IDENTIFICATION</scope>
</reference>
<dbReference type="RefSeq" id="XP_010925335.1">
    <property type="nucleotide sequence ID" value="XM_010927033.3"/>
</dbReference>
<evidence type="ECO:0000256" key="1">
    <source>
        <dbReference type="ARBA" id="ARBA00023125"/>
    </source>
</evidence>
<dbReference type="Proteomes" id="UP000504607">
    <property type="component" value="Chromosome 7"/>
</dbReference>
<evidence type="ECO:0000313" key="8">
    <source>
        <dbReference type="RefSeq" id="XP_019707231.1"/>
    </source>
</evidence>
<dbReference type="KEGG" id="egu:105047904"/>
<dbReference type="GO" id="GO:0003677">
    <property type="term" value="F:DNA binding"/>
    <property type="evidence" value="ECO:0007669"/>
    <property type="project" value="UniProtKB-KW"/>
</dbReference>